<reference evidence="1 2" key="1">
    <citation type="journal article" date="2014" name="Antonie Van Leeuwenhoek">
        <title>Hyphomonas beringensis sp. nov. and Hyphomonas chukchiensis sp. nov., isolated from surface seawater of the Bering Sea and Chukchi Sea.</title>
        <authorList>
            <person name="Li C."/>
            <person name="Lai Q."/>
            <person name="Li G."/>
            <person name="Dong C."/>
            <person name="Wang J."/>
            <person name="Liao Y."/>
            <person name="Shao Z."/>
        </authorList>
    </citation>
    <scope>NUCLEOTIDE SEQUENCE [LARGE SCALE GENOMIC DNA]</scope>
    <source>
        <strain evidence="1 2">SCH89</strain>
    </source>
</reference>
<proteinExistence type="predicted"/>
<dbReference type="EMBL" id="ARYL01000044">
    <property type="protein sequence ID" value="KDA00907.1"/>
    <property type="molecule type" value="Genomic_DNA"/>
</dbReference>
<keyword evidence="2" id="KW-1185">Reference proteome</keyword>
<evidence type="ECO:0000313" key="2">
    <source>
        <dbReference type="Proteomes" id="UP000024942"/>
    </source>
</evidence>
<organism evidence="1 2">
    <name type="scientific">Hyphomonas oceanitis SCH89</name>
    <dbReference type="NCBI Taxonomy" id="1280953"/>
    <lineage>
        <taxon>Bacteria</taxon>
        <taxon>Pseudomonadati</taxon>
        <taxon>Pseudomonadota</taxon>
        <taxon>Alphaproteobacteria</taxon>
        <taxon>Hyphomonadales</taxon>
        <taxon>Hyphomonadaceae</taxon>
        <taxon>Hyphomonas</taxon>
    </lineage>
</organism>
<evidence type="ECO:0008006" key="3">
    <source>
        <dbReference type="Google" id="ProtNLM"/>
    </source>
</evidence>
<accession>A0A059G246</accession>
<sequence>MSCIQLGAFFDDVGAEILASDRTRKSFRDIFLAAFQRYRADAFLGKVFDRGEYEKLMRGHKDPRTRNHIDTEISEVTKLLKTLQADGSVRNIDPGIITALLQAIVLLFLNEDEFDVAVFPAMMELLVGLIADHVAVAGESSAFAIG</sequence>
<protein>
    <recommendedName>
        <fullName evidence="3">TetR family transcriptional regulator</fullName>
    </recommendedName>
</protein>
<dbReference type="Proteomes" id="UP000024942">
    <property type="component" value="Unassembled WGS sequence"/>
</dbReference>
<dbReference type="AlphaFoldDB" id="A0A059G246"/>
<name>A0A059G246_9PROT</name>
<evidence type="ECO:0000313" key="1">
    <source>
        <dbReference type="EMBL" id="KDA00907.1"/>
    </source>
</evidence>
<gene>
    <name evidence="1" type="ORF">HOC_18294</name>
</gene>
<comment type="caution">
    <text evidence="1">The sequence shown here is derived from an EMBL/GenBank/DDBJ whole genome shotgun (WGS) entry which is preliminary data.</text>
</comment>